<dbReference type="OrthoDB" id="9813814at2"/>
<dbReference type="Gene3D" id="3.20.20.10">
    <property type="entry name" value="Alanine racemase"/>
    <property type="match status" value="1"/>
</dbReference>
<dbReference type="RefSeq" id="WP_109719245.1">
    <property type="nucleotide sequence ID" value="NZ_QEQK01000003.1"/>
</dbReference>
<dbReference type="Pfam" id="PF00842">
    <property type="entry name" value="Ala_racemase_C"/>
    <property type="match status" value="1"/>
</dbReference>
<dbReference type="InterPro" id="IPR029066">
    <property type="entry name" value="PLP-binding_barrel"/>
</dbReference>
<dbReference type="SUPFAM" id="SSF50621">
    <property type="entry name" value="Alanine racemase C-terminal domain-like"/>
    <property type="match status" value="1"/>
</dbReference>
<dbReference type="PANTHER" id="PTHR30511:SF4">
    <property type="entry name" value="ALANINE RACEMASE, BIOSYNTHETIC"/>
    <property type="match status" value="1"/>
</dbReference>
<dbReference type="AlphaFoldDB" id="A0A363UP32"/>
<dbReference type="GO" id="GO:0005829">
    <property type="term" value="C:cytosol"/>
    <property type="evidence" value="ECO:0007669"/>
    <property type="project" value="TreeGrafter"/>
</dbReference>
<evidence type="ECO:0000256" key="7">
    <source>
        <dbReference type="ARBA" id="ARBA00023235"/>
    </source>
</evidence>
<feature type="binding site" evidence="9 11">
    <location>
        <position position="304"/>
    </location>
    <ligand>
        <name>substrate</name>
    </ligand>
</feature>
<dbReference type="InterPro" id="IPR009006">
    <property type="entry name" value="Ala_racemase/Decarboxylase_C"/>
</dbReference>
<dbReference type="GO" id="GO:0030632">
    <property type="term" value="P:D-alanine biosynthetic process"/>
    <property type="evidence" value="ECO:0007669"/>
    <property type="project" value="UniProtKB-UniRule"/>
</dbReference>
<dbReference type="UniPathway" id="UPA00042">
    <property type="reaction ID" value="UER00497"/>
</dbReference>
<name>A0A363UP32_9GAMM</name>
<keyword evidence="6 9" id="KW-0663">Pyridoxal phosphate</keyword>
<comment type="function">
    <text evidence="9">Catalyzes the interconversion of L-alanine and D-alanine. May also act on other amino acids.</text>
</comment>
<feature type="domain" description="Alanine racemase C-terminal" evidence="12">
    <location>
        <begin position="235"/>
        <end position="359"/>
    </location>
</feature>
<evidence type="ECO:0000256" key="3">
    <source>
        <dbReference type="ARBA" id="ARBA00004752"/>
    </source>
</evidence>
<comment type="catalytic activity">
    <reaction evidence="1 9">
        <text>L-alanine = D-alanine</text>
        <dbReference type="Rhea" id="RHEA:20249"/>
        <dbReference type="ChEBI" id="CHEBI:57416"/>
        <dbReference type="ChEBI" id="CHEBI:57972"/>
        <dbReference type="EC" id="5.1.1.1"/>
    </reaction>
</comment>
<dbReference type="PROSITE" id="PS00395">
    <property type="entry name" value="ALANINE_RACEMASE"/>
    <property type="match status" value="1"/>
</dbReference>
<dbReference type="Gene3D" id="2.40.37.10">
    <property type="entry name" value="Lyase, Ornithine Decarboxylase, Chain A, domain 1"/>
    <property type="match status" value="1"/>
</dbReference>
<comment type="cofactor">
    <cofactor evidence="2 9 10">
        <name>pyridoxal 5'-phosphate</name>
        <dbReference type="ChEBI" id="CHEBI:597326"/>
    </cofactor>
</comment>
<dbReference type="SUPFAM" id="SSF51419">
    <property type="entry name" value="PLP-binding barrel"/>
    <property type="match status" value="1"/>
</dbReference>
<dbReference type="HAMAP" id="MF_01201">
    <property type="entry name" value="Ala_racemase"/>
    <property type="match status" value="1"/>
</dbReference>
<dbReference type="InterPro" id="IPR011079">
    <property type="entry name" value="Ala_racemase_C"/>
</dbReference>
<dbReference type="GO" id="GO:0030170">
    <property type="term" value="F:pyridoxal phosphate binding"/>
    <property type="evidence" value="ECO:0007669"/>
    <property type="project" value="UniProtKB-UniRule"/>
</dbReference>
<dbReference type="EC" id="5.1.1.1" evidence="5 9"/>
<evidence type="ECO:0000256" key="6">
    <source>
        <dbReference type="ARBA" id="ARBA00022898"/>
    </source>
</evidence>
<dbReference type="NCBIfam" id="TIGR00492">
    <property type="entry name" value="alr"/>
    <property type="match status" value="1"/>
</dbReference>
<evidence type="ECO:0000256" key="10">
    <source>
        <dbReference type="PIRSR" id="PIRSR600821-50"/>
    </source>
</evidence>
<dbReference type="PANTHER" id="PTHR30511">
    <property type="entry name" value="ALANINE RACEMASE"/>
    <property type="match status" value="1"/>
</dbReference>
<dbReference type="EMBL" id="QEQK01000003">
    <property type="protein sequence ID" value="PWN57165.1"/>
    <property type="molecule type" value="Genomic_DNA"/>
</dbReference>
<dbReference type="GO" id="GO:0008784">
    <property type="term" value="F:alanine racemase activity"/>
    <property type="evidence" value="ECO:0007669"/>
    <property type="project" value="UniProtKB-UniRule"/>
</dbReference>
<sequence length="362" mass="38869">MWPQRVTATVDLSALRHNLQRVREYAPASRVMGALKADAYGHGMVAVARALDDGLDAYAVACLEEAEAIRAAGCRTPCVLLEGPLHPQEIETIAARGEPVVLHADWQLQALRTLRCATPLPVWIKLDTGMNRLGFRPDQARRLAQAVSANPALKLLGWMTHLANADAAESAGTQAQLTRFFAATDGLPGARTIANSAGLMAYPQARVDWVRPGIMLYGASPLEGHTASQDGLLPTMRVESRLIAMRDVPAGEAVGYGSEWVCAEPTRVGVIAMGYGDGYPRHARSGTPVQVRGQTVALIGRVSMDMITVDLRNCPQAQVGDTAVLWGGGLPVESVAEHAGTIAYDLFCGLTNRVHYHYESET</sequence>
<evidence type="ECO:0000256" key="5">
    <source>
        <dbReference type="ARBA" id="ARBA00013089"/>
    </source>
</evidence>
<feature type="active site" description="Proton acceptor; specific for D-alanine" evidence="9">
    <location>
        <position position="36"/>
    </location>
</feature>
<evidence type="ECO:0000256" key="11">
    <source>
        <dbReference type="PIRSR" id="PIRSR600821-52"/>
    </source>
</evidence>
<protein>
    <recommendedName>
        <fullName evidence="5 9">Alanine racemase</fullName>
        <ecNumber evidence="5 9">5.1.1.1</ecNumber>
    </recommendedName>
</protein>
<organism evidence="13 14">
    <name type="scientific">Abyssibacter profundi</name>
    <dbReference type="NCBI Taxonomy" id="2182787"/>
    <lineage>
        <taxon>Bacteria</taxon>
        <taxon>Pseudomonadati</taxon>
        <taxon>Pseudomonadota</taxon>
        <taxon>Gammaproteobacteria</taxon>
        <taxon>Chromatiales</taxon>
        <taxon>Oceanococcaceae</taxon>
        <taxon>Abyssibacter</taxon>
    </lineage>
</organism>
<dbReference type="SMART" id="SM01005">
    <property type="entry name" value="Ala_racemase_C"/>
    <property type="match status" value="1"/>
</dbReference>
<reference evidence="13 14" key="1">
    <citation type="submission" date="2018-05" db="EMBL/GenBank/DDBJ databases">
        <title>Abyssibacter profundi OUC007T gen. nov., sp. nov, a marine bacterium isolated from seawater of the Mariana Trench.</title>
        <authorList>
            <person name="Zhou S."/>
        </authorList>
    </citation>
    <scope>NUCLEOTIDE SEQUENCE [LARGE SCALE GENOMIC DNA]</scope>
    <source>
        <strain evidence="13 14">OUC007</strain>
    </source>
</reference>
<dbReference type="FunFam" id="3.20.20.10:FF:000002">
    <property type="entry name" value="Alanine racemase"/>
    <property type="match status" value="1"/>
</dbReference>
<comment type="pathway">
    <text evidence="8 9">Amino-acid biosynthesis; D-alanine biosynthesis; D-alanine from L-alanine: step 1/1.</text>
</comment>
<feature type="modified residue" description="N6-(pyridoxal phosphate)lysine" evidence="9 10">
    <location>
        <position position="36"/>
    </location>
</feature>
<comment type="similarity">
    <text evidence="4 9">Belongs to the alanine racemase family.</text>
</comment>
<dbReference type="InterPro" id="IPR020622">
    <property type="entry name" value="Ala_racemase_pyridoxalP-BS"/>
</dbReference>
<dbReference type="InterPro" id="IPR000821">
    <property type="entry name" value="Ala_racemase"/>
</dbReference>
<evidence type="ECO:0000256" key="9">
    <source>
        <dbReference type="HAMAP-Rule" id="MF_01201"/>
    </source>
</evidence>
<dbReference type="Proteomes" id="UP000251800">
    <property type="component" value="Unassembled WGS sequence"/>
</dbReference>
<evidence type="ECO:0000256" key="1">
    <source>
        <dbReference type="ARBA" id="ARBA00000316"/>
    </source>
</evidence>
<feature type="binding site" evidence="9 11">
    <location>
        <position position="132"/>
    </location>
    <ligand>
        <name>substrate</name>
    </ligand>
</feature>
<proteinExistence type="inferred from homology"/>
<evidence type="ECO:0000313" key="14">
    <source>
        <dbReference type="Proteomes" id="UP000251800"/>
    </source>
</evidence>
<dbReference type="InterPro" id="IPR001608">
    <property type="entry name" value="Ala_racemase_N"/>
</dbReference>
<keyword evidence="7 9" id="KW-0413">Isomerase</keyword>
<evidence type="ECO:0000256" key="2">
    <source>
        <dbReference type="ARBA" id="ARBA00001933"/>
    </source>
</evidence>
<evidence type="ECO:0000313" key="13">
    <source>
        <dbReference type="EMBL" id="PWN57165.1"/>
    </source>
</evidence>
<accession>A0A363UP32</accession>
<feature type="active site" description="Proton acceptor; specific for L-alanine" evidence="9">
    <location>
        <position position="256"/>
    </location>
</feature>
<evidence type="ECO:0000256" key="8">
    <source>
        <dbReference type="ARBA" id="ARBA00037912"/>
    </source>
</evidence>
<dbReference type="Pfam" id="PF01168">
    <property type="entry name" value="Ala_racemase_N"/>
    <property type="match status" value="1"/>
</dbReference>
<evidence type="ECO:0000259" key="12">
    <source>
        <dbReference type="SMART" id="SM01005"/>
    </source>
</evidence>
<evidence type="ECO:0000256" key="4">
    <source>
        <dbReference type="ARBA" id="ARBA00007880"/>
    </source>
</evidence>
<dbReference type="PRINTS" id="PR00992">
    <property type="entry name" value="ALARACEMASE"/>
</dbReference>
<gene>
    <name evidence="13" type="primary">alr</name>
    <name evidence="13" type="ORF">DEH80_04360</name>
</gene>
<comment type="pathway">
    <text evidence="3">Cell wall biogenesis; peptidoglycan biosynthesis.</text>
</comment>
<dbReference type="CDD" id="cd06827">
    <property type="entry name" value="PLPDE_III_AR_proteobact"/>
    <property type="match status" value="1"/>
</dbReference>
<comment type="caution">
    <text evidence="13">The sequence shown here is derived from an EMBL/GenBank/DDBJ whole genome shotgun (WGS) entry which is preliminary data.</text>
</comment>
<dbReference type="FunFam" id="2.40.37.10:FF:000002">
    <property type="entry name" value="Alanine racemase"/>
    <property type="match status" value="1"/>
</dbReference>
<keyword evidence="14" id="KW-1185">Reference proteome</keyword>